<proteinExistence type="predicted"/>
<dbReference type="EMBL" id="JALBCA010000026">
    <property type="protein sequence ID" value="KAI2389118.1"/>
    <property type="molecule type" value="Genomic_DNA"/>
</dbReference>
<evidence type="ECO:0000313" key="1">
    <source>
        <dbReference type="EMBL" id="KAI2389118.1"/>
    </source>
</evidence>
<accession>A0ACB8UZQ3</accession>
<organism evidence="1">
    <name type="scientific">Ophidiomyces ophidiicola</name>
    <dbReference type="NCBI Taxonomy" id="1387563"/>
    <lineage>
        <taxon>Eukaryota</taxon>
        <taxon>Fungi</taxon>
        <taxon>Dikarya</taxon>
        <taxon>Ascomycota</taxon>
        <taxon>Pezizomycotina</taxon>
        <taxon>Eurotiomycetes</taxon>
        <taxon>Eurotiomycetidae</taxon>
        <taxon>Onygenales</taxon>
        <taxon>Onygenaceae</taxon>
        <taxon>Ophidiomyces</taxon>
    </lineage>
</organism>
<sequence>MFHHLLTIHYGTRARVGLFILLASALSLAVWAHIKTGDSALHQIVFGSMIVTVGLRMFKLLKTMISDQNMRSKLQQLATRGYLLLAAGYALWLIDVFACPYLRAIRQSVGLPLAWLFELHGWWHILTAAGVYVYMLLGEYLQPAHRNQKLSPDSGWISLLKGPFDPQDDDPAFSNAYAKKTS</sequence>
<reference evidence="1" key="1">
    <citation type="journal article" date="2022" name="bioRxiv">
        <title>Population genetic analysis of Ophidiomyces ophidiicola, the causative agent of snake fungal disease, indicates recent introductions to the USA.</title>
        <authorList>
            <person name="Ladner J.T."/>
            <person name="Palmer J.M."/>
            <person name="Ettinger C.L."/>
            <person name="Stajich J.E."/>
            <person name="Farrell T.M."/>
            <person name="Glorioso B.M."/>
            <person name="Lawson B."/>
            <person name="Price S.J."/>
            <person name="Stengle A.G."/>
            <person name="Grear D.A."/>
            <person name="Lorch J.M."/>
        </authorList>
    </citation>
    <scope>NUCLEOTIDE SEQUENCE</scope>
    <source>
        <strain evidence="1">NWHC 24266-5</strain>
    </source>
</reference>
<protein>
    <submittedName>
        <fullName evidence="1">Uncharacterized protein</fullName>
    </submittedName>
</protein>
<comment type="caution">
    <text evidence="1">The sequence shown here is derived from an EMBL/GenBank/DDBJ whole genome shotgun (WGS) entry which is preliminary data.</text>
</comment>
<gene>
    <name evidence="1" type="ORF">LOY88_002276</name>
</gene>
<name>A0ACB8UZQ3_9EURO</name>